<dbReference type="EMBL" id="JAVIZN010000002">
    <property type="protein sequence ID" value="MDR6204789.1"/>
    <property type="molecule type" value="Genomic_DNA"/>
</dbReference>
<dbReference type="Pfam" id="PF00005">
    <property type="entry name" value="ABC_tran"/>
    <property type="match status" value="1"/>
</dbReference>
<evidence type="ECO:0000256" key="9">
    <source>
        <dbReference type="SAM" id="MobiDB-lite"/>
    </source>
</evidence>
<dbReference type="PROSITE" id="PS50893">
    <property type="entry name" value="ABC_TRANSPORTER_2"/>
    <property type="match status" value="1"/>
</dbReference>
<dbReference type="GO" id="GO:0005886">
    <property type="term" value="C:plasma membrane"/>
    <property type="evidence" value="ECO:0007669"/>
    <property type="project" value="UniProtKB-SubCell"/>
</dbReference>
<proteinExistence type="inferred from homology"/>
<dbReference type="InterPro" id="IPR013563">
    <property type="entry name" value="Oligopep_ABC_C"/>
</dbReference>
<keyword evidence="3" id="KW-0813">Transport</keyword>
<dbReference type="GO" id="GO:0005524">
    <property type="term" value="F:ATP binding"/>
    <property type="evidence" value="ECO:0007669"/>
    <property type="project" value="UniProtKB-KW"/>
</dbReference>
<dbReference type="InterPro" id="IPR050388">
    <property type="entry name" value="ABC_Ni/Peptide_Import"/>
</dbReference>
<dbReference type="GO" id="GO:0055085">
    <property type="term" value="P:transmembrane transport"/>
    <property type="evidence" value="ECO:0007669"/>
    <property type="project" value="UniProtKB-ARBA"/>
</dbReference>
<evidence type="ECO:0000256" key="8">
    <source>
        <dbReference type="ARBA" id="ARBA00023136"/>
    </source>
</evidence>
<accession>A0ABD5CHU3</accession>
<dbReference type="Pfam" id="PF08352">
    <property type="entry name" value="oligo_HPY"/>
    <property type="match status" value="1"/>
</dbReference>
<dbReference type="FunFam" id="3.40.50.300:FF:000016">
    <property type="entry name" value="Oligopeptide ABC transporter ATP-binding component"/>
    <property type="match status" value="1"/>
</dbReference>
<evidence type="ECO:0000256" key="6">
    <source>
        <dbReference type="ARBA" id="ARBA00022741"/>
    </source>
</evidence>
<keyword evidence="6" id="KW-0547">Nucleotide-binding</keyword>
<evidence type="ECO:0000256" key="5">
    <source>
        <dbReference type="ARBA" id="ARBA00022519"/>
    </source>
</evidence>
<protein>
    <submittedName>
        <fullName evidence="11">Oligopeptide transport system ATP-binding protein</fullName>
    </submittedName>
</protein>
<keyword evidence="4" id="KW-1003">Cell membrane</keyword>
<dbReference type="InterPro" id="IPR003439">
    <property type="entry name" value="ABC_transporter-like_ATP-bd"/>
</dbReference>
<keyword evidence="7 11" id="KW-0067">ATP-binding</keyword>
<gene>
    <name evidence="11" type="ORF">QF025_003509</name>
</gene>
<dbReference type="AlphaFoldDB" id="A0ABD5CHU3"/>
<dbReference type="SMART" id="SM00382">
    <property type="entry name" value="AAA"/>
    <property type="match status" value="1"/>
</dbReference>
<dbReference type="InterPro" id="IPR003593">
    <property type="entry name" value="AAA+_ATPase"/>
</dbReference>
<evidence type="ECO:0000313" key="11">
    <source>
        <dbReference type="EMBL" id="MDR6204789.1"/>
    </source>
</evidence>
<evidence type="ECO:0000259" key="10">
    <source>
        <dbReference type="PROSITE" id="PS50893"/>
    </source>
</evidence>
<feature type="region of interest" description="Disordered" evidence="9">
    <location>
        <begin position="263"/>
        <end position="283"/>
    </location>
</feature>
<keyword evidence="5" id="KW-0997">Cell inner membrane</keyword>
<dbReference type="RefSeq" id="WP_310032572.1">
    <property type="nucleotide sequence ID" value="NZ_JAVIZN010000002.1"/>
</dbReference>
<dbReference type="PROSITE" id="PS00211">
    <property type="entry name" value="ABC_TRANSPORTER_1"/>
    <property type="match status" value="1"/>
</dbReference>
<evidence type="ECO:0000256" key="1">
    <source>
        <dbReference type="ARBA" id="ARBA00004417"/>
    </source>
</evidence>
<organism evidence="11 12">
    <name type="scientific">Paraburkholderia graminis</name>
    <dbReference type="NCBI Taxonomy" id="60548"/>
    <lineage>
        <taxon>Bacteria</taxon>
        <taxon>Pseudomonadati</taxon>
        <taxon>Pseudomonadota</taxon>
        <taxon>Betaproteobacteria</taxon>
        <taxon>Burkholderiales</taxon>
        <taxon>Burkholderiaceae</taxon>
        <taxon>Paraburkholderia</taxon>
    </lineage>
</organism>
<sequence>MPLLEVKDLSVRFTRREGAPVDAVQRVSFSLEAGRTLGIVGESGSGKSQTVMAMLGLLAGNGKVSGEARYRGDNLLAMKESELNRIRGNRIGMIFQDPMTSLNPFLTIERQMTETLQLHRKMTRREARRRAVEALESVRIPDAPRRIGMYPHEFSGGMRQRVMIAMALLSEPEILIADEPTTALDVTVQAQIIELLRELNRERGTAIILITHDMGVVAGLCDDVMVMYAGQTVEQASAAALFAAPTHPYTRGLLNALPRLTSDDISGTGDTDDDRPLQTIPGNPPLPGEIVAGCAFAPRCTYCTDVCRESRPSLVTADGYPEARRACHRPVSEILEAQHV</sequence>
<evidence type="ECO:0000256" key="2">
    <source>
        <dbReference type="ARBA" id="ARBA00005417"/>
    </source>
</evidence>
<comment type="subcellular location">
    <subcellularLocation>
        <location evidence="1">Cell inner membrane</location>
        <topology evidence="1">Peripheral membrane protein</topology>
    </subcellularLocation>
</comment>
<dbReference type="SUPFAM" id="SSF52540">
    <property type="entry name" value="P-loop containing nucleoside triphosphate hydrolases"/>
    <property type="match status" value="1"/>
</dbReference>
<dbReference type="PANTHER" id="PTHR43297:SF7">
    <property type="entry name" value="D,D-DIPEPTIDE TRANSPORT ATP-BINDING PROTEIN DDPD-RELATED"/>
    <property type="match status" value="1"/>
</dbReference>
<evidence type="ECO:0000313" key="12">
    <source>
        <dbReference type="Proteomes" id="UP001245184"/>
    </source>
</evidence>
<comment type="caution">
    <text evidence="11">The sequence shown here is derived from an EMBL/GenBank/DDBJ whole genome shotgun (WGS) entry which is preliminary data.</text>
</comment>
<feature type="domain" description="ABC transporter" evidence="10">
    <location>
        <begin position="4"/>
        <end position="254"/>
    </location>
</feature>
<comment type="similarity">
    <text evidence="2">Belongs to the ABC transporter superfamily.</text>
</comment>
<reference evidence="11 12" key="1">
    <citation type="submission" date="2023-08" db="EMBL/GenBank/DDBJ databases">
        <title>Genome sequencing of plant associated microbes to promote plant fitness in Sorghum bicolor and Oryza sativa.</title>
        <authorList>
            <person name="Coleman-Derr D."/>
        </authorList>
    </citation>
    <scope>NUCLEOTIDE SEQUENCE [LARGE SCALE GENOMIC DNA]</scope>
    <source>
        <strain evidence="11 12">SLBN-33</strain>
    </source>
</reference>
<name>A0ABD5CHU3_9BURK</name>
<dbReference type="InterPro" id="IPR017871">
    <property type="entry name" value="ABC_transporter-like_CS"/>
</dbReference>
<dbReference type="CDD" id="cd03257">
    <property type="entry name" value="ABC_NikE_OppD_transporters"/>
    <property type="match status" value="1"/>
</dbReference>
<keyword evidence="8" id="KW-0472">Membrane</keyword>
<dbReference type="InterPro" id="IPR027417">
    <property type="entry name" value="P-loop_NTPase"/>
</dbReference>
<evidence type="ECO:0000256" key="4">
    <source>
        <dbReference type="ARBA" id="ARBA00022475"/>
    </source>
</evidence>
<dbReference type="PANTHER" id="PTHR43297">
    <property type="entry name" value="OLIGOPEPTIDE TRANSPORT ATP-BINDING PROTEIN APPD"/>
    <property type="match status" value="1"/>
</dbReference>
<dbReference type="Gene3D" id="3.40.50.300">
    <property type="entry name" value="P-loop containing nucleotide triphosphate hydrolases"/>
    <property type="match status" value="1"/>
</dbReference>
<evidence type="ECO:0000256" key="7">
    <source>
        <dbReference type="ARBA" id="ARBA00022840"/>
    </source>
</evidence>
<evidence type="ECO:0000256" key="3">
    <source>
        <dbReference type="ARBA" id="ARBA00022448"/>
    </source>
</evidence>
<dbReference type="Proteomes" id="UP001245184">
    <property type="component" value="Unassembled WGS sequence"/>
</dbReference>
<dbReference type="NCBIfam" id="TIGR01727">
    <property type="entry name" value="oligo_HPY"/>
    <property type="match status" value="1"/>
</dbReference>